<evidence type="ECO:0000256" key="1">
    <source>
        <dbReference type="ARBA" id="ARBA00022484"/>
    </source>
</evidence>
<accession>A0A649Y9W0</accession>
<dbReference type="InterPro" id="IPR001205">
    <property type="entry name" value="RNA-dir_pol_C"/>
</dbReference>
<evidence type="ECO:0000313" key="7">
    <source>
        <dbReference type="EMBL" id="QGL51732.1"/>
    </source>
</evidence>
<evidence type="ECO:0000256" key="4">
    <source>
        <dbReference type="ARBA" id="ARBA00022741"/>
    </source>
</evidence>
<proteinExistence type="predicted"/>
<keyword evidence="3" id="KW-0548">Nucleotidyltransferase</keyword>
<keyword evidence="5" id="KW-0693">Viral RNA replication</keyword>
<sequence>MAQRVTKHPFQTKWIRSKPNPTKIIERIQKYFCRRPPRPTNYRYSSALFKAREAFRLPSRVNPFHVNDVIRHYSHPDRSPGLPYTKEGLRRKDEVDPNRIKWAVHAMKYGIWTKCKTPCNAVAKTAVHPTEEKLRLIWVYPAHMTFAEGMFAMPLIRAYKKQLGSPYGIWIRYQCGDMRYLRSKKIAGYTWLAADWSGFDSTVPPWIIRDAFQILLENLDLSRYEFRGIPTDATSLPRLWKTIVNYFINTPIKDPNGSVRIKAGGVPSGSYFTNLIDSIVNYIAVAYLLDGKNYQPSAFYVMGDDVLVAIKEGEISLKEFATEALDVFGLELNVSKSEIGEFPSFLGFKFTLTGVPGSDYDRLMAQLLLPARPDRTPSEFYARIRALQLASFGGNKRFLYETQFYLESVGCPHPPRSLHRRDELSDKLEHLGLVGWPPLESILAI</sequence>
<evidence type="ECO:0000256" key="5">
    <source>
        <dbReference type="ARBA" id="ARBA00022953"/>
    </source>
</evidence>
<keyword evidence="2" id="KW-0808">Transferase</keyword>
<evidence type="ECO:0000259" key="6">
    <source>
        <dbReference type="PROSITE" id="PS50507"/>
    </source>
</evidence>
<dbReference type="PROSITE" id="PS50507">
    <property type="entry name" value="RDRP_SSRNA_POS"/>
    <property type="match status" value="1"/>
</dbReference>
<dbReference type="GO" id="GO:0003723">
    <property type="term" value="F:RNA binding"/>
    <property type="evidence" value="ECO:0007669"/>
    <property type="project" value="InterPro"/>
</dbReference>
<evidence type="ECO:0000256" key="3">
    <source>
        <dbReference type="ARBA" id="ARBA00022695"/>
    </source>
</evidence>
<dbReference type="GO" id="GO:0039694">
    <property type="term" value="P:viral RNA genome replication"/>
    <property type="evidence" value="ECO:0007669"/>
    <property type="project" value="InterPro"/>
</dbReference>
<keyword evidence="1 7" id="KW-0696">RNA-directed RNA polymerase</keyword>
<protein>
    <submittedName>
        <fullName evidence="7">RNA-dependent RNA polymerase</fullName>
    </submittedName>
</protein>
<dbReference type="EMBL" id="MN565049">
    <property type="protein sequence ID" value="QGL51732.1"/>
    <property type="molecule type" value="Genomic_RNA"/>
</dbReference>
<dbReference type="InterPro" id="IPR043128">
    <property type="entry name" value="Rev_trsase/Diguanyl_cyclase"/>
</dbReference>
<evidence type="ECO:0000256" key="2">
    <source>
        <dbReference type="ARBA" id="ARBA00022679"/>
    </source>
</evidence>
<dbReference type="GO" id="GO:0006351">
    <property type="term" value="P:DNA-templated transcription"/>
    <property type="evidence" value="ECO:0007669"/>
    <property type="project" value="InterPro"/>
</dbReference>
<dbReference type="GO" id="GO:0000166">
    <property type="term" value="F:nucleotide binding"/>
    <property type="evidence" value="ECO:0007669"/>
    <property type="project" value="UniProtKB-KW"/>
</dbReference>
<dbReference type="InterPro" id="IPR007094">
    <property type="entry name" value="RNA-dir_pol_PSvirus"/>
</dbReference>
<dbReference type="InterPro" id="IPR043502">
    <property type="entry name" value="DNA/RNA_pol_sf"/>
</dbReference>
<reference evidence="7" key="1">
    <citation type="journal article" date="2019" name="Viruses">
        <title>Viruses in the Invasive Hornet Vespa velutina.</title>
        <authorList>
            <person name="Dalmon A."/>
            <person name="Gayral P."/>
            <person name="Decante D."/>
            <person name="Klopp C."/>
            <person name="Bigot D."/>
            <person name="Thomasson M."/>
            <person name="Herniou E.A."/>
            <person name="Alaux C."/>
            <person name="Le Conte Y."/>
        </authorList>
    </citation>
    <scope>NUCLEOTIDE SEQUENCE</scope>
    <source>
        <strain evidence="7">VVAPaLV3/144I</strain>
    </source>
</reference>
<keyword evidence="4" id="KW-0547">Nucleotide-binding</keyword>
<organism evidence="7">
    <name type="scientific">Vespa velutina associated partiti-like virus 3</name>
    <dbReference type="NCBI Taxonomy" id="2675462"/>
    <lineage>
        <taxon>Viruses</taxon>
        <taxon>Riboviria</taxon>
        <taxon>Orthornavirae</taxon>
        <taxon>Pisuviricota</taxon>
        <taxon>Duplopiviricetes</taxon>
        <taxon>Durnavirales</taxon>
        <taxon>Partitiviridae</taxon>
    </lineage>
</organism>
<dbReference type="SUPFAM" id="SSF56672">
    <property type="entry name" value="DNA/RNA polymerases"/>
    <property type="match status" value="1"/>
</dbReference>
<name>A0A649Y9W0_9VIRU</name>
<feature type="domain" description="RdRp catalytic" evidence="6">
    <location>
        <begin position="189"/>
        <end position="318"/>
    </location>
</feature>
<dbReference type="Gene3D" id="3.30.70.270">
    <property type="match status" value="1"/>
</dbReference>
<dbReference type="GO" id="GO:0003968">
    <property type="term" value="F:RNA-directed RNA polymerase activity"/>
    <property type="evidence" value="ECO:0007669"/>
    <property type="project" value="UniProtKB-KW"/>
</dbReference>
<dbReference type="Pfam" id="PF00680">
    <property type="entry name" value="RdRP_1"/>
    <property type="match status" value="1"/>
</dbReference>